<dbReference type="RefSeq" id="WP_064625658.1">
    <property type="nucleotide sequence ID" value="NZ_JAHGUI010000010.1"/>
</dbReference>
<dbReference type="AlphaFoldDB" id="A0ABD4QQZ0"/>
<proteinExistence type="predicted"/>
<dbReference type="Proteomes" id="UP000078309">
    <property type="component" value="Unassembled WGS sequence"/>
</dbReference>
<comment type="caution">
    <text evidence="1">The sequence shown here is derived from an EMBL/GenBank/DDBJ whole genome shotgun (WGS) entry which is preliminary data.</text>
</comment>
<evidence type="ECO:0008006" key="3">
    <source>
        <dbReference type="Google" id="ProtNLM"/>
    </source>
</evidence>
<gene>
    <name evidence="1" type="ORF">PL14_02960</name>
</gene>
<evidence type="ECO:0000313" key="2">
    <source>
        <dbReference type="Proteomes" id="UP000078309"/>
    </source>
</evidence>
<protein>
    <recommendedName>
        <fullName evidence="3">HNH endonuclease</fullName>
    </recommendedName>
</protein>
<sequence length="288" mass="32575">MKKLSIPTYDDIERTTQASENTRMSSYPQLRNRLADVTSAYDNYLRQSGSALNIGPIGISNDLAKALKTHYTSEPECFSFIPLLRRSSRRVCPMCGSLGTGTLDHLLPQAIYPEFAVFSKNLVPACDCNIKRQDVVSGFCNQFNTGVRVLHPYFDDCLSERQIYFSIEPAPEYPLAKFGLVYINPNCNKFPSIKFHVESVVLPSGIVAEMVDMWSSLSEYPSDKIHTLPSDATITIECLNEALRDVLGRHDRQKTTPNNWESIFVYSIINSESAKEWIVEKHNSLMEE</sequence>
<name>A0ABD4QQZ0_VIBAN</name>
<accession>A0ABD4QQZ0</accession>
<organism evidence="1 2">
    <name type="scientific">Vibrio anguillarum</name>
    <name type="common">Listonella anguillarum</name>
    <dbReference type="NCBI Taxonomy" id="55601"/>
    <lineage>
        <taxon>Bacteria</taxon>
        <taxon>Pseudomonadati</taxon>
        <taxon>Pseudomonadota</taxon>
        <taxon>Gammaproteobacteria</taxon>
        <taxon>Vibrionales</taxon>
        <taxon>Vibrionaceae</taxon>
        <taxon>Vibrio</taxon>
    </lineage>
</organism>
<dbReference type="EMBL" id="JAHGUI010000010">
    <property type="protein sequence ID" value="MBT2917641.1"/>
    <property type="molecule type" value="Genomic_DNA"/>
</dbReference>
<evidence type="ECO:0000313" key="1">
    <source>
        <dbReference type="EMBL" id="MBT2917641.1"/>
    </source>
</evidence>
<reference evidence="1 2" key="1">
    <citation type="journal article" date="2017" name="J. Fish Dis.">
        <title>Comparative assessment of Vibrio virulence in marine fish larvae.</title>
        <authorList>
            <person name="Ronneseth A."/>
            <person name="Castillo D."/>
            <person name="D'Alvise P."/>
            <person name="Tonnesen O."/>
            <person name="Haugland G."/>
            <person name="Grotkjaer T."/>
            <person name="Engell-Sorensen K."/>
            <person name="Norremark L."/>
            <person name="Bergh O."/>
            <person name="Wergeland H.I."/>
            <person name="Gram L."/>
        </authorList>
    </citation>
    <scope>NUCLEOTIDE SEQUENCE [LARGE SCALE GENOMIC DNA]</scope>
    <source>
        <strain evidence="1 2">90-11-286</strain>
    </source>
</reference>